<dbReference type="InterPro" id="IPR014408">
    <property type="entry name" value="dGMP_Pdiesterase_EAL/HD-GYP"/>
</dbReference>
<comment type="caution">
    <text evidence="3">The sequence shown here is derived from an EMBL/GenBank/DDBJ whole genome shotgun (WGS) entry which is preliminary data.</text>
</comment>
<dbReference type="PANTHER" id="PTHR33525:SF4">
    <property type="entry name" value="CYCLIC DI-GMP PHOSPHODIESTERASE CDGJ"/>
    <property type="match status" value="1"/>
</dbReference>
<dbReference type="Gene3D" id="1.10.3210.10">
    <property type="entry name" value="Hypothetical protein af1432"/>
    <property type="match status" value="1"/>
</dbReference>
<organism evidence="3 4">
    <name type="scientific">Thalassotalea marina</name>
    <dbReference type="NCBI Taxonomy" id="1673741"/>
    <lineage>
        <taxon>Bacteria</taxon>
        <taxon>Pseudomonadati</taxon>
        <taxon>Pseudomonadota</taxon>
        <taxon>Gammaproteobacteria</taxon>
        <taxon>Alteromonadales</taxon>
        <taxon>Colwelliaceae</taxon>
        <taxon>Thalassotalea</taxon>
    </lineage>
</organism>
<name>A0A919BH28_9GAMM</name>
<reference evidence="3" key="2">
    <citation type="submission" date="2020-09" db="EMBL/GenBank/DDBJ databases">
        <authorList>
            <person name="Sun Q."/>
            <person name="Kim S."/>
        </authorList>
    </citation>
    <scope>NUCLEOTIDE SEQUENCE</scope>
    <source>
        <strain evidence="3">KCTC 42731</strain>
    </source>
</reference>
<dbReference type="PIRSF" id="PIRSF003180">
    <property type="entry name" value="DiGMPpdiest_YuxH"/>
    <property type="match status" value="1"/>
</dbReference>
<feature type="domain" description="EAL" evidence="1">
    <location>
        <begin position="1"/>
        <end position="204"/>
    </location>
</feature>
<evidence type="ECO:0000259" key="1">
    <source>
        <dbReference type="PROSITE" id="PS50883"/>
    </source>
</evidence>
<evidence type="ECO:0000313" key="4">
    <source>
        <dbReference type="Proteomes" id="UP000623842"/>
    </source>
</evidence>
<dbReference type="SUPFAM" id="SSF141868">
    <property type="entry name" value="EAL domain-like"/>
    <property type="match status" value="1"/>
</dbReference>
<protein>
    <submittedName>
        <fullName evidence="3">Diguanylate cyclase</fullName>
    </submittedName>
</protein>
<dbReference type="AlphaFoldDB" id="A0A919BH28"/>
<dbReference type="InterPro" id="IPR035919">
    <property type="entry name" value="EAL_sf"/>
</dbReference>
<sequence>MYSYVARQPILDSKQKVVAYELLFRDGQSNSFPNIDPDKATSNILTNNHLTLGLDKITNGLPAYVNFHSDALVQHFPSFLSPDNIVIEILEDVQLTPELIDALTELKRKGYKLALDDHDFDARWQPILPLIDIIKVDVLALSIADIQCALATIEAKNITLLAEKVEDREQFEQLKQLGFTLFQGYFFAKPEMVKQRKVLTDKRNLISLIGETTQQKLNLPRITEIFASDPGLTYKLLRFINSAYYGLTQEISSLKHALVYIGEADLKRFISLLALSNLSQNKCTEITRLSLVRAKFCELLSEKQALQEEHQPKAFLTGLLSLVDGILDHDLEHVLEVLPLHVDIKSALLNQDNYLHQYLHLSQLVERGDWENASRFNIERGLPDECCFQSHQTALNWADSVLNRSSILL</sequence>
<dbReference type="PROSITE" id="PS50883">
    <property type="entry name" value="EAL"/>
    <property type="match status" value="1"/>
</dbReference>
<proteinExistence type="predicted"/>
<keyword evidence="4" id="KW-1185">Reference proteome</keyword>
<dbReference type="Pfam" id="PF08668">
    <property type="entry name" value="HDOD"/>
    <property type="match status" value="1"/>
</dbReference>
<dbReference type="InterPro" id="IPR013976">
    <property type="entry name" value="HDOD"/>
</dbReference>
<evidence type="ECO:0000259" key="2">
    <source>
        <dbReference type="PROSITE" id="PS51833"/>
    </source>
</evidence>
<evidence type="ECO:0000313" key="3">
    <source>
        <dbReference type="EMBL" id="GHF89832.1"/>
    </source>
</evidence>
<dbReference type="Pfam" id="PF00563">
    <property type="entry name" value="EAL"/>
    <property type="match status" value="1"/>
</dbReference>
<dbReference type="PROSITE" id="PS51833">
    <property type="entry name" value="HDOD"/>
    <property type="match status" value="1"/>
</dbReference>
<dbReference type="SMART" id="SM00052">
    <property type="entry name" value="EAL"/>
    <property type="match status" value="1"/>
</dbReference>
<dbReference type="EMBL" id="BNCK01000003">
    <property type="protein sequence ID" value="GHF89832.1"/>
    <property type="molecule type" value="Genomic_DNA"/>
</dbReference>
<dbReference type="InterPro" id="IPR052340">
    <property type="entry name" value="RNase_Y/CdgJ"/>
</dbReference>
<dbReference type="Proteomes" id="UP000623842">
    <property type="component" value="Unassembled WGS sequence"/>
</dbReference>
<dbReference type="Gene3D" id="3.20.20.450">
    <property type="entry name" value="EAL domain"/>
    <property type="match status" value="1"/>
</dbReference>
<dbReference type="InterPro" id="IPR001633">
    <property type="entry name" value="EAL_dom"/>
</dbReference>
<gene>
    <name evidence="3" type="ORF">GCM10017161_17220</name>
</gene>
<dbReference type="PANTHER" id="PTHR33525">
    <property type="match status" value="1"/>
</dbReference>
<reference evidence="3" key="1">
    <citation type="journal article" date="2014" name="Int. J. Syst. Evol. Microbiol.">
        <title>Complete genome sequence of Corynebacterium casei LMG S-19264T (=DSM 44701T), isolated from a smear-ripened cheese.</title>
        <authorList>
            <consortium name="US DOE Joint Genome Institute (JGI-PGF)"/>
            <person name="Walter F."/>
            <person name="Albersmeier A."/>
            <person name="Kalinowski J."/>
            <person name="Ruckert C."/>
        </authorList>
    </citation>
    <scope>NUCLEOTIDE SEQUENCE</scope>
    <source>
        <strain evidence="3">KCTC 42731</strain>
    </source>
</reference>
<dbReference type="RefSeq" id="WP_189769266.1">
    <property type="nucleotide sequence ID" value="NZ_BNCK01000003.1"/>
</dbReference>
<dbReference type="SUPFAM" id="SSF109604">
    <property type="entry name" value="HD-domain/PDEase-like"/>
    <property type="match status" value="1"/>
</dbReference>
<accession>A0A919BH28</accession>
<feature type="domain" description="HDOD" evidence="2">
    <location>
        <begin position="198"/>
        <end position="386"/>
    </location>
</feature>